<evidence type="ECO:0000313" key="7">
    <source>
        <dbReference type="Proteomes" id="UP001595556"/>
    </source>
</evidence>
<evidence type="ECO:0000256" key="2">
    <source>
        <dbReference type="ARBA" id="ARBA00022576"/>
    </source>
</evidence>
<dbReference type="PANTHER" id="PTHR42790:SF19">
    <property type="entry name" value="KYNURENINE_ALPHA-AMINOADIPATE AMINOTRANSFERASE, MITOCHONDRIAL"/>
    <property type="match status" value="1"/>
</dbReference>
<gene>
    <name evidence="6" type="ORF">ACFOEN_12345</name>
</gene>
<comment type="caution">
    <text evidence="6">The sequence shown here is derived from an EMBL/GenBank/DDBJ whole genome shotgun (WGS) entry which is preliminary data.</text>
</comment>
<dbReference type="GO" id="GO:0008483">
    <property type="term" value="F:transaminase activity"/>
    <property type="evidence" value="ECO:0007669"/>
    <property type="project" value="UniProtKB-KW"/>
</dbReference>
<evidence type="ECO:0000313" key="6">
    <source>
        <dbReference type="EMBL" id="MFC3148412.1"/>
    </source>
</evidence>
<dbReference type="InterPro" id="IPR015422">
    <property type="entry name" value="PyrdxlP-dep_Trfase_small"/>
</dbReference>
<evidence type="ECO:0000259" key="5">
    <source>
        <dbReference type="Pfam" id="PF00155"/>
    </source>
</evidence>
<evidence type="ECO:0000256" key="1">
    <source>
        <dbReference type="ARBA" id="ARBA00001933"/>
    </source>
</evidence>
<dbReference type="PANTHER" id="PTHR42790">
    <property type="entry name" value="AMINOTRANSFERASE"/>
    <property type="match status" value="1"/>
</dbReference>
<dbReference type="InterPro" id="IPR004839">
    <property type="entry name" value="Aminotransferase_I/II_large"/>
</dbReference>
<accession>A0ABV7H441</accession>
<comment type="cofactor">
    <cofactor evidence="1">
        <name>pyridoxal 5'-phosphate</name>
        <dbReference type="ChEBI" id="CHEBI:597326"/>
    </cofactor>
</comment>
<sequence length="409" mass="44351">MNAPLPKSATSTAATTPYVFSQRAQKITSSIIREILKVTERPEVISFAGGLPSPETFPIEVMKDAFDAVLNTRGKAALQYGPTEGFMPLREWIAADLNAKGARVTAENILLVSGSQQALDLLGKVLINPGQPVLVETPTYLGALQAFNLFEPSYRSVASDDEGLVPDAITPELREGAAFLYALPNFQNPTGRTLHEDRRRALVQKAVDLNLLVIEDDPYGDLRYEGQPQPMLLSIAAELGCENVVRMGSFSKTLAPGLRLGYIAAPKALMNKLVQAKQATDLHTATISQMAVHQVVSSGFLTEHLPKIRALYKNQCSVMIESLREHLPAGVHFTVPEGGMFLWLTLPEGIDTMKLLDAAVAANVAFVPGAPFYANEITPNTLRLSFVTVPPEKIRAGVKVLAEVIKKAL</sequence>
<dbReference type="Proteomes" id="UP001595556">
    <property type="component" value="Unassembled WGS sequence"/>
</dbReference>
<feature type="domain" description="Aminotransferase class I/classII large" evidence="5">
    <location>
        <begin position="59"/>
        <end position="400"/>
    </location>
</feature>
<proteinExistence type="predicted"/>
<name>A0ABV7H441_9BURK</name>
<dbReference type="Gene3D" id="3.90.1150.10">
    <property type="entry name" value="Aspartate Aminotransferase, domain 1"/>
    <property type="match status" value="1"/>
</dbReference>
<dbReference type="InterPro" id="IPR015421">
    <property type="entry name" value="PyrdxlP-dep_Trfase_major"/>
</dbReference>
<evidence type="ECO:0000256" key="4">
    <source>
        <dbReference type="ARBA" id="ARBA00022898"/>
    </source>
</evidence>
<keyword evidence="4" id="KW-0663">Pyridoxal phosphate</keyword>
<dbReference type="SUPFAM" id="SSF53383">
    <property type="entry name" value="PLP-dependent transferases"/>
    <property type="match status" value="1"/>
</dbReference>
<dbReference type="InterPro" id="IPR015424">
    <property type="entry name" value="PyrdxlP-dep_Trfase"/>
</dbReference>
<dbReference type="InterPro" id="IPR050859">
    <property type="entry name" value="Class-I_PLP-dep_aminotransf"/>
</dbReference>
<keyword evidence="3" id="KW-0808">Transferase</keyword>
<dbReference type="Gene3D" id="3.40.640.10">
    <property type="entry name" value="Type I PLP-dependent aspartate aminotransferase-like (Major domain)"/>
    <property type="match status" value="1"/>
</dbReference>
<dbReference type="Pfam" id="PF00155">
    <property type="entry name" value="Aminotran_1_2"/>
    <property type="match status" value="1"/>
</dbReference>
<keyword evidence="7" id="KW-1185">Reference proteome</keyword>
<dbReference type="EMBL" id="JBHRTI010000007">
    <property type="protein sequence ID" value="MFC3148412.1"/>
    <property type="molecule type" value="Genomic_DNA"/>
</dbReference>
<dbReference type="CDD" id="cd00609">
    <property type="entry name" value="AAT_like"/>
    <property type="match status" value="1"/>
</dbReference>
<reference evidence="7" key="1">
    <citation type="journal article" date="2019" name="Int. J. Syst. Evol. Microbiol.">
        <title>The Global Catalogue of Microorganisms (GCM) 10K type strain sequencing project: providing services to taxonomists for standard genome sequencing and annotation.</title>
        <authorList>
            <consortium name="The Broad Institute Genomics Platform"/>
            <consortium name="The Broad Institute Genome Sequencing Center for Infectious Disease"/>
            <person name="Wu L."/>
            <person name="Ma J."/>
        </authorList>
    </citation>
    <scope>NUCLEOTIDE SEQUENCE [LARGE SCALE GENOMIC DNA]</scope>
    <source>
        <strain evidence="7">KCTC 52168</strain>
    </source>
</reference>
<dbReference type="RefSeq" id="WP_377304367.1">
    <property type="nucleotide sequence ID" value="NZ_CP180191.1"/>
</dbReference>
<protein>
    <submittedName>
        <fullName evidence="6">PLP-dependent aminotransferase family protein</fullName>
    </submittedName>
</protein>
<keyword evidence="2 6" id="KW-0032">Aminotransferase</keyword>
<organism evidence="6 7">
    <name type="scientific">Piscinibacterium candidicorallinum</name>
    <dbReference type="NCBI Taxonomy" id="1793872"/>
    <lineage>
        <taxon>Bacteria</taxon>
        <taxon>Pseudomonadati</taxon>
        <taxon>Pseudomonadota</taxon>
        <taxon>Betaproteobacteria</taxon>
        <taxon>Burkholderiales</taxon>
        <taxon>Piscinibacterium</taxon>
    </lineage>
</organism>
<evidence type="ECO:0000256" key="3">
    <source>
        <dbReference type="ARBA" id="ARBA00022679"/>
    </source>
</evidence>